<gene>
    <name evidence="1" type="ORF">CI1B_09830</name>
</gene>
<dbReference type="AlphaFoldDB" id="A0A508SSP8"/>
<organism evidence="1 2">
    <name type="scientific">Bradyrhizobium ivorense</name>
    <dbReference type="NCBI Taxonomy" id="2511166"/>
    <lineage>
        <taxon>Bacteria</taxon>
        <taxon>Pseudomonadati</taxon>
        <taxon>Pseudomonadota</taxon>
        <taxon>Alphaproteobacteria</taxon>
        <taxon>Hyphomicrobiales</taxon>
        <taxon>Nitrobacteraceae</taxon>
        <taxon>Bradyrhizobium</taxon>
    </lineage>
</organism>
<name>A0A508SSP8_9BRAD</name>
<reference evidence="1" key="1">
    <citation type="submission" date="2019-02" db="EMBL/GenBank/DDBJ databases">
        <authorList>
            <person name="Pothier F.J."/>
        </authorList>
    </citation>
    <scope>NUCLEOTIDE SEQUENCE</scope>
    <source>
        <strain evidence="1">CI-1B</strain>
    </source>
</reference>
<dbReference type="Proteomes" id="UP000328092">
    <property type="component" value="Unassembled WGS sequence"/>
</dbReference>
<proteinExistence type="predicted"/>
<dbReference type="EMBL" id="CAADFC020000004">
    <property type="protein sequence ID" value="VIO65875.1"/>
    <property type="molecule type" value="Genomic_DNA"/>
</dbReference>
<protein>
    <submittedName>
        <fullName evidence="1">Uncharacterized protein</fullName>
    </submittedName>
</protein>
<evidence type="ECO:0000313" key="1">
    <source>
        <dbReference type="EMBL" id="VIO65875.1"/>
    </source>
</evidence>
<comment type="caution">
    <text evidence="1">The sequence shown here is derived from an EMBL/GenBank/DDBJ whole genome shotgun (WGS) entry which is preliminary data.</text>
</comment>
<sequence>MQMACMGRTPRDLPYSADAAETILQTAINPRGIKPKARADTGRYRLISSTARTSGRSESWIGPENGVLISMIR</sequence>
<accession>A0A508SSP8</accession>
<keyword evidence="2" id="KW-1185">Reference proteome</keyword>
<evidence type="ECO:0000313" key="2">
    <source>
        <dbReference type="Proteomes" id="UP000328092"/>
    </source>
</evidence>